<dbReference type="RefSeq" id="WP_311630772.1">
    <property type="nucleotide sequence ID" value="NZ_JAVREN010000015.1"/>
</dbReference>
<name>A0ABU2L8D1_9ACTN</name>
<reference evidence="4" key="1">
    <citation type="submission" date="2023-07" db="EMBL/GenBank/DDBJ databases">
        <title>30 novel species of actinomycetes from the DSMZ collection.</title>
        <authorList>
            <person name="Nouioui I."/>
        </authorList>
    </citation>
    <scope>NUCLEOTIDE SEQUENCE [LARGE SCALE GENOMIC DNA]</scope>
    <source>
        <strain evidence="4">DSM 44917</strain>
    </source>
</reference>
<proteinExistence type="predicted"/>
<evidence type="ECO:0008006" key="5">
    <source>
        <dbReference type="Google" id="ProtNLM"/>
    </source>
</evidence>
<feature type="compositionally biased region" description="Acidic residues" evidence="1">
    <location>
        <begin position="123"/>
        <end position="133"/>
    </location>
</feature>
<feature type="chain" id="PRO_5047140089" description="Secreted protein" evidence="2">
    <location>
        <begin position="30"/>
        <end position="133"/>
    </location>
</feature>
<dbReference type="PROSITE" id="PS51257">
    <property type="entry name" value="PROKAR_LIPOPROTEIN"/>
    <property type="match status" value="1"/>
</dbReference>
<dbReference type="Proteomes" id="UP001183388">
    <property type="component" value="Unassembled WGS sequence"/>
</dbReference>
<keyword evidence="4" id="KW-1185">Reference proteome</keyword>
<comment type="caution">
    <text evidence="3">The sequence shown here is derived from an EMBL/GenBank/DDBJ whole genome shotgun (WGS) entry which is preliminary data.</text>
</comment>
<evidence type="ECO:0000256" key="2">
    <source>
        <dbReference type="SAM" id="SignalP"/>
    </source>
</evidence>
<feature type="signal peptide" evidence="2">
    <location>
        <begin position="1"/>
        <end position="29"/>
    </location>
</feature>
<protein>
    <recommendedName>
        <fullName evidence="5">Secreted protein</fullName>
    </recommendedName>
</protein>
<evidence type="ECO:0000256" key="1">
    <source>
        <dbReference type="SAM" id="MobiDB-lite"/>
    </source>
</evidence>
<dbReference type="EMBL" id="JAVREN010000015">
    <property type="protein sequence ID" value="MDT0307824.1"/>
    <property type="molecule type" value="Genomic_DNA"/>
</dbReference>
<evidence type="ECO:0000313" key="4">
    <source>
        <dbReference type="Proteomes" id="UP001183388"/>
    </source>
</evidence>
<feature type="region of interest" description="Disordered" evidence="1">
    <location>
        <begin position="110"/>
        <end position="133"/>
    </location>
</feature>
<gene>
    <name evidence="3" type="ORF">RM780_12745</name>
</gene>
<organism evidence="3 4">
    <name type="scientific">Streptomyces boetiae</name>
    <dbReference type="NCBI Taxonomy" id="3075541"/>
    <lineage>
        <taxon>Bacteria</taxon>
        <taxon>Bacillati</taxon>
        <taxon>Actinomycetota</taxon>
        <taxon>Actinomycetes</taxon>
        <taxon>Kitasatosporales</taxon>
        <taxon>Streptomycetaceae</taxon>
        <taxon>Streptomyces</taxon>
    </lineage>
</organism>
<evidence type="ECO:0000313" key="3">
    <source>
        <dbReference type="EMBL" id="MDT0307824.1"/>
    </source>
</evidence>
<accession>A0ABU2L8D1</accession>
<sequence length="133" mass="13457">MATPTKRTRSRRPAAVAAALAAGVLLSGAAASGCDLQAAVDCARLAVEVTESAQVLEQAAQAEDPQAVVDAADSVNREVQELRDEVGDADVREAADSVLEAAENIGASAEAGTVPDLTPLLDATDELSEACTP</sequence>
<keyword evidence="2" id="KW-0732">Signal</keyword>